<dbReference type="Gene3D" id="1.20.910.10">
    <property type="entry name" value="Heme oxygenase-like"/>
    <property type="match status" value="1"/>
</dbReference>
<sequence>MYNGVSGSLIGGQLKKDVSVVFSEDKATISYALWEVALPMAWVKSHPVIDDLLHRKIARAEALAHPVAEPLVSLLNAQGCFTSPPKPRYSLREVKALFDPLRSEWYAAYYAHPAWQRLRHGQASRNGLLAWLIHNYHISRAAGIVAARMAALGKHPDWSTFFRQDALEEYWHCDAYYSLDTPLLHDVGPEEIKAYLPLPSSLAFEEHTLQVAESDPLGHVLIAYFQESSIAFESDSDDFYQTVEQQYQVQGLFTPWKQHIQIDVEQEHADGLGQLLASDAEVDAAQLERALSHAWLAFYFLRSGLDDILQQDDSGRLQLRQPPVPDAGQDTMLGCLGRQVQAMDISPRLSATDMAHLHHGLHASAFRALGFARGHDQLIACGRYAQKLSRRLPAMDKTPAPGPWCVALVNHMQEAAHCPSTWLMLASLLAERVQDFKLEGEWGAALERELGRTLAVRRAPAALLQLDELIARCAANHDRVPASLLNV</sequence>
<organism evidence="1 2">
    <name type="scientific">Pseudogulbenkiania ferrooxidans 2002</name>
    <dbReference type="NCBI Taxonomy" id="279714"/>
    <lineage>
        <taxon>Bacteria</taxon>
        <taxon>Pseudomonadati</taxon>
        <taxon>Pseudomonadota</taxon>
        <taxon>Betaproteobacteria</taxon>
        <taxon>Neisseriales</taxon>
        <taxon>Chromobacteriaceae</taxon>
        <taxon>Pseudogulbenkiania</taxon>
    </lineage>
</organism>
<dbReference type="InterPro" id="IPR016084">
    <property type="entry name" value="Haem_Oase-like_multi-hlx"/>
</dbReference>
<proteinExistence type="predicted"/>
<protein>
    <submittedName>
        <fullName evidence="1">Uncharacterized protein</fullName>
    </submittedName>
</protein>
<reference evidence="1 2" key="1">
    <citation type="submission" date="2009-02" db="EMBL/GenBank/DDBJ databases">
        <title>Sequencing of the draft genome and assembly of Lutiella nitroferrum 2002.</title>
        <authorList>
            <consortium name="US DOE Joint Genome Institute (JGI-PGF)"/>
            <person name="Lucas S."/>
            <person name="Copeland A."/>
            <person name="Lapidus A."/>
            <person name="Glavina del Rio T."/>
            <person name="Tice H."/>
            <person name="Bruce D."/>
            <person name="Goodwin L."/>
            <person name="Pitluck S."/>
            <person name="Larimer F."/>
            <person name="Land M.L."/>
            <person name="Hauser L."/>
            <person name="Coates J.D."/>
        </authorList>
    </citation>
    <scope>NUCLEOTIDE SEQUENCE [LARGE SCALE GENOMIC DNA]</scope>
    <source>
        <strain evidence="1 2">2002</strain>
    </source>
</reference>
<dbReference type="AlphaFoldDB" id="B9Z272"/>
<evidence type="ECO:0000313" key="1">
    <source>
        <dbReference type="EMBL" id="EEG09517.1"/>
    </source>
</evidence>
<dbReference type="EMBL" id="ACIS01000003">
    <property type="protein sequence ID" value="EEG09517.1"/>
    <property type="molecule type" value="Genomic_DNA"/>
</dbReference>
<evidence type="ECO:0000313" key="2">
    <source>
        <dbReference type="Proteomes" id="UP000003165"/>
    </source>
</evidence>
<gene>
    <name evidence="1" type="ORF">FuraDRAFT_1457</name>
</gene>
<dbReference type="SUPFAM" id="SSF48613">
    <property type="entry name" value="Heme oxygenase-like"/>
    <property type="match status" value="1"/>
</dbReference>
<name>B9Z272_9NEIS</name>
<accession>B9Z272</accession>
<dbReference type="RefSeq" id="WP_008953477.1">
    <property type="nucleotide sequence ID" value="NZ_ACIS01000003.1"/>
</dbReference>
<keyword evidence="2" id="KW-1185">Reference proteome</keyword>
<dbReference type="Proteomes" id="UP000003165">
    <property type="component" value="Unassembled WGS sequence"/>
</dbReference>
<comment type="caution">
    <text evidence="1">The sequence shown here is derived from an EMBL/GenBank/DDBJ whole genome shotgun (WGS) entry which is preliminary data.</text>
</comment>